<sequence>MVPIQELLNRIRWDGAFAEGDFVIGYYDRVAEMVIQVPLSQIHFTQGDHFFFHITDPDGCTHEIPFHRVREVYKNKELIWHREGQDKAEQ</sequence>
<dbReference type="Proteomes" id="UP000183107">
    <property type="component" value="Unassembled WGS sequence"/>
</dbReference>
<dbReference type="InterPro" id="IPR040459">
    <property type="entry name" value="MJ1316"/>
</dbReference>
<keyword evidence="3" id="KW-1185">Reference proteome</keyword>
<organism evidence="2 3">
    <name type="scientific">Nitrosospira briensis</name>
    <dbReference type="NCBI Taxonomy" id="35799"/>
    <lineage>
        <taxon>Bacteria</taxon>
        <taxon>Pseudomonadati</taxon>
        <taxon>Pseudomonadota</taxon>
        <taxon>Betaproteobacteria</taxon>
        <taxon>Nitrosomonadales</taxon>
        <taxon>Nitrosomonadaceae</taxon>
        <taxon>Nitrosospira</taxon>
    </lineage>
</organism>
<accession>A0A1I5DX63</accession>
<evidence type="ECO:0000313" key="2">
    <source>
        <dbReference type="EMBL" id="SFO03818.1"/>
    </source>
</evidence>
<dbReference type="EMBL" id="FOVJ01000006">
    <property type="protein sequence ID" value="SFO03818.1"/>
    <property type="molecule type" value="Genomic_DNA"/>
</dbReference>
<dbReference type="OrthoDB" id="5432064at2"/>
<reference evidence="3" key="1">
    <citation type="submission" date="2016-10" db="EMBL/GenBank/DDBJ databases">
        <authorList>
            <person name="Varghese N."/>
        </authorList>
    </citation>
    <scope>NUCLEOTIDE SEQUENCE [LARGE SCALE GENOMIC DNA]</scope>
    <source>
        <strain evidence="3">Nsp8</strain>
    </source>
</reference>
<evidence type="ECO:0000259" key="1">
    <source>
        <dbReference type="Pfam" id="PF04457"/>
    </source>
</evidence>
<dbReference type="Pfam" id="PF04457">
    <property type="entry name" value="MJ1316"/>
    <property type="match status" value="1"/>
</dbReference>
<dbReference type="RefSeq" id="WP_074797769.1">
    <property type="nucleotide sequence ID" value="NZ_FOVJ01000006.1"/>
</dbReference>
<name>A0A1I5DX63_9PROT</name>
<evidence type="ECO:0000313" key="3">
    <source>
        <dbReference type="Proteomes" id="UP000183107"/>
    </source>
</evidence>
<dbReference type="AlphaFoldDB" id="A0A1I5DX63"/>
<gene>
    <name evidence="2" type="ORF">SAMN05216386_2445</name>
</gene>
<feature type="domain" description="MJ1316 RNA cyclic group end recognition" evidence="1">
    <location>
        <begin position="1"/>
        <end position="82"/>
    </location>
</feature>
<protein>
    <submittedName>
        <fullName evidence="2">Uncharacterized protein, UPF0248 family</fullName>
    </submittedName>
</protein>
<proteinExistence type="predicted"/>